<dbReference type="EMBL" id="MU006809">
    <property type="protein sequence ID" value="KAF2635203.1"/>
    <property type="molecule type" value="Genomic_DNA"/>
</dbReference>
<proteinExistence type="predicted"/>
<name>A0A6A6RJI8_9PLEO</name>
<evidence type="ECO:0000313" key="2">
    <source>
        <dbReference type="Proteomes" id="UP000799753"/>
    </source>
</evidence>
<organism evidence="1 2">
    <name type="scientific">Massarina eburnea CBS 473.64</name>
    <dbReference type="NCBI Taxonomy" id="1395130"/>
    <lineage>
        <taxon>Eukaryota</taxon>
        <taxon>Fungi</taxon>
        <taxon>Dikarya</taxon>
        <taxon>Ascomycota</taxon>
        <taxon>Pezizomycotina</taxon>
        <taxon>Dothideomycetes</taxon>
        <taxon>Pleosporomycetidae</taxon>
        <taxon>Pleosporales</taxon>
        <taxon>Massarineae</taxon>
        <taxon>Massarinaceae</taxon>
        <taxon>Massarina</taxon>
    </lineage>
</organism>
<accession>A0A6A6RJI8</accession>
<dbReference type="AlphaFoldDB" id="A0A6A6RJI8"/>
<reference evidence="1" key="1">
    <citation type="journal article" date="2020" name="Stud. Mycol.">
        <title>101 Dothideomycetes genomes: a test case for predicting lifestyles and emergence of pathogens.</title>
        <authorList>
            <person name="Haridas S."/>
            <person name="Albert R."/>
            <person name="Binder M."/>
            <person name="Bloem J."/>
            <person name="Labutti K."/>
            <person name="Salamov A."/>
            <person name="Andreopoulos B."/>
            <person name="Baker S."/>
            <person name="Barry K."/>
            <person name="Bills G."/>
            <person name="Bluhm B."/>
            <person name="Cannon C."/>
            <person name="Castanera R."/>
            <person name="Culley D."/>
            <person name="Daum C."/>
            <person name="Ezra D."/>
            <person name="Gonzalez J."/>
            <person name="Henrissat B."/>
            <person name="Kuo A."/>
            <person name="Liang C."/>
            <person name="Lipzen A."/>
            <person name="Lutzoni F."/>
            <person name="Magnuson J."/>
            <person name="Mondo S."/>
            <person name="Nolan M."/>
            <person name="Ohm R."/>
            <person name="Pangilinan J."/>
            <person name="Park H.-J."/>
            <person name="Ramirez L."/>
            <person name="Alfaro M."/>
            <person name="Sun H."/>
            <person name="Tritt A."/>
            <person name="Yoshinaga Y."/>
            <person name="Zwiers L.-H."/>
            <person name="Turgeon B."/>
            <person name="Goodwin S."/>
            <person name="Spatafora J."/>
            <person name="Crous P."/>
            <person name="Grigoriev I."/>
        </authorList>
    </citation>
    <scope>NUCLEOTIDE SEQUENCE</scope>
    <source>
        <strain evidence="1">CBS 473.64</strain>
    </source>
</reference>
<dbReference type="Proteomes" id="UP000799753">
    <property type="component" value="Unassembled WGS sequence"/>
</dbReference>
<keyword evidence="2" id="KW-1185">Reference proteome</keyword>
<dbReference type="OrthoDB" id="3800967at2759"/>
<sequence>MEKHTTSLDTQEPKIDPPVVFKRILALPPELRDMVWKHQLDTFNLPKTIVMKDEIPSRKLPNLIPAFCYTNKQVFQESVTLLLKDRKISLTRHAHIKALLDFLKRGNIPETAIRSLSFRYAKEWNPSASYYLRKLVQSCINLQHICLRITWNYCVDYVIETRTDRVNITGIKSREEMFERWDPRCLERISTLRSLELECICPEYTGTYTVEEMFEQPVDWVKETCNRLKMRCVVRFETKLEGIRRLVMEEGNLGVLR</sequence>
<evidence type="ECO:0000313" key="1">
    <source>
        <dbReference type="EMBL" id="KAF2635203.1"/>
    </source>
</evidence>
<gene>
    <name evidence="1" type="ORF">P280DRAFT_484779</name>
</gene>
<protein>
    <submittedName>
        <fullName evidence="1">Uncharacterized protein</fullName>
    </submittedName>
</protein>